<reference evidence="1" key="1">
    <citation type="journal article" date="2022" name="bioRxiv">
        <title>Sequencing and chromosome-scale assembly of the giantPleurodeles waltlgenome.</title>
        <authorList>
            <person name="Brown T."/>
            <person name="Elewa A."/>
            <person name="Iarovenko S."/>
            <person name="Subramanian E."/>
            <person name="Araus A.J."/>
            <person name="Petzold A."/>
            <person name="Susuki M."/>
            <person name="Suzuki K.-i.T."/>
            <person name="Hayashi T."/>
            <person name="Toyoda A."/>
            <person name="Oliveira C."/>
            <person name="Osipova E."/>
            <person name="Leigh N.D."/>
            <person name="Simon A."/>
            <person name="Yun M.H."/>
        </authorList>
    </citation>
    <scope>NUCLEOTIDE SEQUENCE</scope>
    <source>
        <strain evidence="1">20211129_DDA</strain>
        <tissue evidence="1">Liver</tissue>
    </source>
</reference>
<comment type="caution">
    <text evidence="1">The sequence shown here is derived from an EMBL/GenBank/DDBJ whole genome shotgun (WGS) entry which is preliminary data.</text>
</comment>
<keyword evidence="2" id="KW-1185">Reference proteome</keyword>
<proteinExistence type="predicted"/>
<protein>
    <submittedName>
        <fullName evidence="1">Uncharacterized protein</fullName>
    </submittedName>
</protein>
<sequence length="61" mass="7091">VLKSMEKKEHFLLLRVLTELTINIDPSMDFLLKMHQPSVTCKDFRIVTGIIFLNRLATPPH</sequence>
<gene>
    <name evidence="1" type="ORF">NDU88_004931</name>
</gene>
<dbReference type="EMBL" id="JANPWB010000009">
    <property type="protein sequence ID" value="KAJ1152154.1"/>
    <property type="molecule type" value="Genomic_DNA"/>
</dbReference>
<feature type="non-terminal residue" evidence="1">
    <location>
        <position position="1"/>
    </location>
</feature>
<accession>A0AAV7RIR5</accession>
<dbReference type="AlphaFoldDB" id="A0AAV7RIR5"/>
<evidence type="ECO:0000313" key="1">
    <source>
        <dbReference type="EMBL" id="KAJ1152154.1"/>
    </source>
</evidence>
<evidence type="ECO:0000313" key="2">
    <source>
        <dbReference type="Proteomes" id="UP001066276"/>
    </source>
</evidence>
<dbReference type="Proteomes" id="UP001066276">
    <property type="component" value="Chromosome 5"/>
</dbReference>
<name>A0AAV7RIR5_PLEWA</name>
<feature type="non-terminal residue" evidence="1">
    <location>
        <position position="61"/>
    </location>
</feature>
<organism evidence="1 2">
    <name type="scientific">Pleurodeles waltl</name>
    <name type="common">Iberian ribbed newt</name>
    <dbReference type="NCBI Taxonomy" id="8319"/>
    <lineage>
        <taxon>Eukaryota</taxon>
        <taxon>Metazoa</taxon>
        <taxon>Chordata</taxon>
        <taxon>Craniata</taxon>
        <taxon>Vertebrata</taxon>
        <taxon>Euteleostomi</taxon>
        <taxon>Amphibia</taxon>
        <taxon>Batrachia</taxon>
        <taxon>Caudata</taxon>
        <taxon>Salamandroidea</taxon>
        <taxon>Salamandridae</taxon>
        <taxon>Pleurodelinae</taxon>
        <taxon>Pleurodeles</taxon>
    </lineage>
</organism>